<evidence type="ECO:0000313" key="3">
    <source>
        <dbReference type="Proteomes" id="UP001139477"/>
    </source>
</evidence>
<keyword evidence="3" id="KW-1185">Reference proteome</keyword>
<feature type="domain" description="Phytase-like" evidence="1">
    <location>
        <begin position="35"/>
        <end position="269"/>
    </location>
</feature>
<gene>
    <name evidence="2" type="ORF">NHG85_02535</name>
</gene>
<proteinExistence type="predicted"/>
<reference evidence="2" key="1">
    <citation type="submission" date="2022-06" db="EMBL/GenBank/DDBJ databases">
        <title>Limimaricola sediminis sp. nov., isolated from an intertidal sediment.</title>
        <authorList>
            <person name="Shao X."/>
        </authorList>
    </citation>
    <scope>NUCLEOTIDE SEQUENCE</scope>
    <source>
        <strain evidence="2">ASW11-118</strain>
    </source>
</reference>
<name>A0A9X2JMV5_9RHOB</name>
<accession>A0A9X2JMV5</accession>
<dbReference type="Proteomes" id="UP001139477">
    <property type="component" value="Unassembled WGS sequence"/>
</dbReference>
<dbReference type="RefSeq" id="WP_253329519.1">
    <property type="nucleotide sequence ID" value="NZ_JAMYXC010000030.1"/>
</dbReference>
<evidence type="ECO:0000313" key="2">
    <source>
        <dbReference type="EMBL" id="MCP1167413.1"/>
    </source>
</evidence>
<dbReference type="PIRSF" id="PIRSF031900">
    <property type="entry name" value="UCP031900"/>
    <property type="match status" value="1"/>
</dbReference>
<dbReference type="AlphaFoldDB" id="A0A9X2JMV5"/>
<dbReference type="InterPro" id="IPR015943">
    <property type="entry name" value="WD40/YVTN_repeat-like_dom_sf"/>
</dbReference>
<comment type="caution">
    <text evidence="2">The sequence shown here is derived from an EMBL/GenBank/DDBJ whole genome shotgun (WGS) entry which is preliminary data.</text>
</comment>
<organism evidence="2 3">
    <name type="scientific">Limimaricola litoreus</name>
    <dbReference type="NCBI Taxonomy" id="2955316"/>
    <lineage>
        <taxon>Bacteria</taxon>
        <taxon>Pseudomonadati</taxon>
        <taxon>Pseudomonadota</taxon>
        <taxon>Alphaproteobacteria</taxon>
        <taxon>Rhodobacterales</taxon>
        <taxon>Paracoccaceae</taxon>
        <taxon>Limimaricola</taxon>
    </lineage>
</organism>
<protein>
    <submittedName>
        <fullName evidence="2">Esterase-like activity of phytase family protein</fullName>
    </submittedName>
</protein>
<dbReference type="Pfam" id="PF13449">
    <property type="entry name" value="Phytase-like"/>
    <property type="match status" value="1"/>
</dbReference>
<evidence type="ECO:0000259" key="1">
    <source>
        <dbReference type="Pfam" id="PF13449"/>
    </source>
</evidence>
<dbReference type="SUPFAM" id="SSF101898">
    <property type="entry name" value="NHL repeat"/>
    <property type="match status" value="1"/>
</dbReference>
<dbReference type="InterPro" id="IPR027372">
    <property type="entry name" value="Phytase-like_dom"/>
</dbReference>
<dbReference type="InterPro" id="IPR014567">
    <property type="entry name" value="UCP031900"/>
</dbReference>
<dbReference type="EMBL" id="JAMYXC010000030">
    <property type="protein sequence ID" value="MCP1167413.1"/>
    <property type="molecule type" value="Genomic_DNA"/>
</dbReference>
<sequence>MKAMVLAALLTGGAPSQQSVDYIGSHVWPEQAHGAGGFSAIELDEDGLGFVTLSDRARIFDGRLTRDEEGRITGVEITRSEPLRSGREGIMTGHLADSEGLAIGPDGRRWISFEAKARVRSETGPHGPQVLPRPRAFPRMQFNSALEALAIDAEGALYTLPERSGRLDRPFPVYRWKEGQWTIPFTIPRRDSFLVTGADFGPDGNLYLLERDFVGIGFRSRVRRFAPDGTQEEVLLETGVGVHDNLEGLSVWRDDLGRIRLTMISDDNFRFFQTTEFVEYAVDE</sequence>
<dbReference type="Gene3D" id="2.130.10.10">
    <property type="entry name" value="YVTN repeat-like/Quinoprotein amine dehydrogenase"/>
    <property type="match status" value="1"/>
</dbReference>